<proteinExistence type="predicted"/>
<feature type="transmembrane region" description="Helical" evidence="2">
    <location>
        <begin position="319"/>
        <end position="338"/>
    </location>
</feature>
<evidence type="ECO:0008006" key="5">
    <source>
        <dbReference type="Google" id="ProtNLM"/>
    </source>
</evidence>
<dbReference type="EMBL" id="JAVKGT010000013">
    <property type="protein sequence ID" value="MDR5711800.1"/>
    <property type="molecule type" value="Genomic_DNA"/>
</dbReference>
<gene>
    <name evidence="3" type="ORF">RH857_06580</name>
</gene>
<feature type="transmembrane region" description="Helical" evidence="2">
    <location>
        <begin position="177"/>
        <end position="202"/>
    </location>
</feature>
<accession>A0ABU1FT18</accession>
<feature type="transmembrane region" description="Helical" evidence="2">
    <location>
        <begin position="40"/>
        <end position="62"/>
    </location>
</feature>
<feature type="transmembrane region" description="Helical" evidence="2">
    <location>
        <begin position="480"/>
        <end position="498"/>
    </location>
</feature>
<feature type="transmembrane region" description="Helical" evidence="2">
    <location>
        <begin position="98"/>
        <end position="120"/>
    </location>
</feature>
<organism evidence="3 4">
    <name type="scientific">Nesterenkonia flava</name>
    <dbReference type="NCBI Taxonomy" id="469799"/>
    <lineage>
        <taxon>Bacteria</taxon>
        <taxon>Bacillati</taxon>
        <taxon>Actinomycetota</taxon>
        <taxon>Actinomycetes</taxon>
        <taxon>Micrococcales</taxon>
        <taxon>Micrococcaceae</taxon>
        <taxon>Nesterenkonia</taxon>
    </lineage>
</organism>
<comment type="caution">
    <text evidence="3">The sequence shown here is derived from an EMBL/GenBank/DDBJ whole genome shotgun (WGS) entry which is preliminary data.</text>
</comment>
<feature type="transmembrane region" description="Helical" evidence="2">
    <location>
        <begin position="257"/>
        <end position="278"/>
    </location>
</feature>
<evidence type="ECO:0000313" key="3">
    <source>
        <dbReference type="EMBL" id="MDR5711800.1"/>
    </source>
</evidence>
<keyword evidence="2" id="KW-0472">Membrane</keyword>
<keyword evidence="4" id="KW-1185">Reference proteome</keyword>
<feature type="transmembrane region" description="Helical" evidence="2">
    <location>
        <begin position="209"/>
        <end position="227"/>
    </location>
</feature>
<feature type="transmembrane region" description="Helical" evidence="2">
    <location>
        <begin position="456"/>
        <end position="473"/>
    </location>
</feature>
<protein>
    <recommendedName>
        <fullName evidence="5">ABC transporter permease</fullName>
    </recommendedName>
</protein>
<feature type="transmembrane region" description="Helical" evidence="2">
    <location>
        <begin position="146"/>
        <end position="171"/>
    </location>
</feature>
<reference evidence="4" key="1">
    <citation type="submission" date="2023-07" db="EMBL/GenBank/DDBJ databases">
        <title>Description of three actinobacteria isolated from air of manufacturing shop in a pharmaceutical factory.</title>
        <authorList>
            <person name="Zhang D.-F."/>
        </authorList>
    </citation>
    <scope>NUCLEOTIDE SEQUENCE [LARGE SCALE GENOMIC DNA]</scope>
    <source>
        <strain evidence="4">CCTCC AB 207010</strain>
    </source>
</reference>
<evidence type="ECO:0000256" key="1">
    <source>
        <dbReference type="SAM" id="MobiDB-lite"/>
    </source>
</evidence>
<evidence type="ECO:0000313" key="4">
    <source>
        <dbReference type="Proteomes" id="UP001260872"/>
    </source>
</evidence>
<sequence>MSTAQAPELRQAPSPATGQSTLAGTGTLLRFMLRRDRWRMSLWVAGIGLMAFYFANAIQVIAENETELAQLAGMFTDPVGRLMTGPAFGMDAPTFERFFSAGYVLFLYILIGLMSIFTVVRHTRAEEQTGRAELVRANVVGRHAPLSAVLLLVGGANLVVGALVFAGAAAADYDVQGSALVAAAGIAVGLFFSGVAAVTVQLSETSRGASAMAGGLLGLSYLIRMGGDMAEQGGSALSWFSPLGWSQQAAPYVEDRWWPVIPLVAGTALLTALGYWLSTKRDVEASLMPTRLGRGSAKRSLGTPLGMAARVLRNNLRGWGIALVLCGLMFGSYAQALVDAADDLPEEFAQIFSGDSMMLGYLAYMGLFMAIFVAAAGVSALQQLRGEEARGRVEVGLSVPMSRSTWLGAHLTVLLVGLVLILLLVGVAMGGGAAAVLEDDGGRYFGELVLASLHQAPAVLAVVGVVVALFGWLPRAAGTVGWVIIGYAAVMTNFGQLLELPELFYELNAFGHLAQYPVQDIAWTPVLILTGIGIAGILLGFLGFNRREINRV</sequence>
<feature type="transmembrane region" description="Helical" evidence="2">
    <location>
        <begin position="358"/>
        <end position="381"/>
    </location>
</feature>
<feature type="transmembrane region" description="Helical" evidence="2">
    <location>
        <begin position="521"/>
        <end position="544"/>
    </location>
</feature>
<evidence type="ECO:0000256" key="2">
    <source>
        <dbReference type="SAM" id="Phobius"/>
    </source>
</evidence>
<keyword evidence="2" id="KW-0812">Transmembrane</keyword>
<feature type="region of interest" description="Disordered" evidence="1">
    <location>
        <begin position="1"/>
        <end position="20"/>
    </location>
</feature>
<dbReference type="Proteomes" id="UP001260872">
    <property type="component" value="Unassembled WGS sequence"/>
</dbReference>
<name>A0ABU1FT18_9MICC</name>
<feature type="transmembrane region" description="Helical" evidence="2">
    <location>
        <begin position="411"/>
        <end position="436"/>
    </location>
</feature>
<dbReference type="RefSeq" id="WP_310537174.1">
    <property type="nucleotide sequence ID" value="NZ_BAAAOC010000090.1"/>
</dbReference>
<keyword evidence="2" id="KW-1133">Transmembrane helix</keyword>